<evidence type="ECO:0000256" key="1">
    <source>
        <dbReference type="SAM" id="MobiDB-lite"/>
    </source>
</evidence>
<dbReference type="Gene3D" id="3.40.190.10">
    <property type="entry name" value="Periplasmic binding protein-like II"/>
    <property type="match status" value="1"/>
</dbReference>
<comment type="caution">
    <text evidence="4">The sequence shown here is derived from an EMBL/GenBank/DDBJ whole genome shotgun (WGS) entry which is preliminary data.</text>
</comment>
<reference evidence="4 5" key="1">
    <citation type="journal article" date="2018" name="Mol. Biol. Evol.">
        <title>Analysis of the draft genome of the red seaweed Gracilariopsis chorda provides insights into genome size evolution in Rhodophyta.</title>
        <authorList>
            <person name="Lee J."/>
            <person name="Yang E.C."/>
            <person name="Graf L."/>
            <person name="Yang J.H."/>
            <person name="Qiu H."/>
            <person name="Zel Zion U."/>
            <person name="Chan C.X."/>
            <person name="Stephens T.G."/>
            <person name="Weber A.P.M."/>
            <person name="Boo G.H."/>
            <person name="Boo S.M."/>
            <person name="Kim K.M."/>
            <person name="Shin Y."/>
            <person name="Jung M."/>
            <person name="Lee S.J."/>
            <person name="Yim H.S."/>
            <person name="Lee J.H."/>
            <person name="Bhattacharya D."/>
            <person name="Yoon H.S."/>
        </authorList>
    </citation>
    <scope>NUCLEOTIDE SEQUENCE [LARGE SCALE GENOMIC DNA]</scope>
    <source>
        <strain evidence="4 5">SKKU-2015</strain>
        <tissue evidence="4">Whole body</tissue>
    </source>
</reference>
<evidence type="ECO:0000313" key="5">
    <source>
        <dbReference type="Proteomes" id="UP000247409"/>
    </source>
</evidence>
<keyword evidence="2" id="KW-0812">Transmembrane</keyword>
<dbReference type="Proteomes" id="UP000247409">
    <property type="component" value="Unassembled WGS sequence"/>
</dbReference>
<feature type="transmembrane region" description="Helical" evidence="2">
    <location>
        <begin position="167"/>
        <end position="186"/>
    </location>
</feature>
<keyword evidence="2" id="KW-1133">Transmembrane helix</keyword>
<keyword evidence="5" id="KW-1185">Reference proteome</keyword>
<dbReference type="OrthoDB" id="12062at2759"/>
<name>A0A2V3IUK7_9FLOR</name>
<feature type="chain" id="PRO_5016074337" evidence="3">
    <location>
        <begin position="24"/>
        <end position="484"/>
    </location>
</feature>
<feature type="signal peptide" evidence="3">
    <location>
        <begin position="1"/>
        <end position="23"/>
    </location>
</feature>
<dbReference type="PANTHER" id="PTHR18966">
    <property type="entry name" value="IONOTROPIC GLUTAMATE RECEPTOR"/>
    <property type="match status" value="1"/>
</dbReference>
<accession>A0A2V3IUK7</accession>
<dbReference type="EMBL" id="NBIV01000053">
    <property type="protein sequence ID" value="PXF45793.1"/>
    <property type="molecule type" value="Genomic_DNA"/>
</dbReference>
<evidence type="ECO:0000256" key="3">
    <source>
        <dbReference type="SAM" id="SignalP"/>
    </source>
</evidence>
<evidence type="ECO:0000313" key="4">
    <source>
        <dbReference type="EMBL" id="PXF45793.1"/>
    </source>
</evidence>
<evidence type="ECO:0000256" key="2">
    <source>
        <dbReference type="SAM" id="Phobius"/>
    </source>
</evidence>
<keyword evidence="3" id="KW-0732">Signal</keyword>
<dbReference type="STRING" id="448386.A0A2V3IUK7"/>
<dbReference type="SUPFAM" id="SSF53850">
    <property type="entry name" value="Periplasmic binding protein-like II"/>
    <property type="match status" value="1"/>
</dbReference>
<dbReference type="AlphaFoldDB" id="A0A2V3IUK7"/>
<dbReference type="InterPro" id="IPR015683">
    <property type="entry name" value="Ionotropic_Glu_rcpt"/>
</dbReference>
<gene>
    <name evidence="4" type="ORF">BWQ96_04460</name>
</gene>
<sequence>MSNATKVLQAIAFLNFAINACAGIQLSKALSGTELRCCVIHEPPIVYLDPNTYSNNGINGIITKYLTEMQALLDWQCSEFIPYVEGDGTSFNRFIDMMDNCTQNGAIKDDPACRCEIGIGGWFNSADRDERVDLLPPFVYDGIRVTFHVSNTRRSGSKLFFVTTFDLRSWLCLFAIIILFALAKFLDERFAPIPSADEPNAANSWGRCLHFLRTNWNRLITSIRSTTLRIVLQSDHDIVQNQHGAHNFNLNLIIGIFGLLVVLSYEASMTATLVQETVVSDYQSVEDLKTCRIKPEDVCVPGGSAVLTFWNDAIAYGDCHRESKGKNYFRGSFEETLDAVKNGTCKFGLVLDSTIQEAIHGKYCGQLLSSGEPIYTGGLSMILPKNSNLTKAMRLATLKLRNEASAPSLQQYFQTMSKCAPITGSVLTFEKLQLLFVFAIVACLGCISIKMWQRVWRRPNSPKKELSDISAADSSSMSTEYDAP</sequence>
<feature type="compositionally biased region" description="Low complexity" evidence="1">
    <location>
        <begin position="468"/>
        <end position="478"/>
    </location>
</feature>
<feature type="transmembrane region" description="Helical" evidence="2">
    <location>
        <begin position="432"/>
        <end position="452"/>
    </location>
</feature>
<protein>
    <submittedName>
        <fullName evidence="4">Glutamate receptor ionotropic, NMDA 2C</fullName>
    </submittedName>
</protein>
<keyword evidence="2" id="KW-0472">Membrane</keyword>
<feature type="region of interest" description="Disordered" evidence="1">
    <location>
        <begin position="462"/>
        <end position="484"/>
    </location>
</feature>
<dbReference type="Gene3D" id="1.10.287.70">
    <property type="match status" value="1"/>
</dbReference>
<proteinExistence type="predicted"/>
<keyword evidence="4" id="KW-0675">Receptor</keyword>
<organism evidence="4 5">
    <name type="scientific">Gracilariopsis chorda</name>
    <dbReference type="NCBI Taxonomy" id="448386"/>
    <lineage>
        <taxon>Eukaryota</taxon>
        <taxon>Rhodophyta</taxon>
        <taxon>Florideophyceae</taxon>
        <taxon>Rhodymeniophycidae</taxon>
        <taxon>Gracilariales</taxon>
        <taxon>Gracilariaceae</taxon>
        <taxon>Gracilariopsis</taxon>
    </lineage>
</organism>